<keyword evidence="6" id="KW-0653">Protein transport</keyword>
<evidence type="ECO:0000313" key="12">
    <source>
        <dbReference type="EMBL" id="XBO39621.1"/>
    </source>
</evidence>
<dbReference type="PROSITE" id="PS50928">
    <property type="entry name" value="ABC_TM1"/>
    <property type="match status" value="1"/>
</dbReference>
<protein>
    <submittedName>
        <fullName evidence="12">ABC transporter permease</fullName>
    </submittedName>
</protein>
<dbReference type="RefSeq" id="WP_406856466.1">
    <property type="nucleotide sequence ID" value="NZ_CP157484.1"/>
</dbReference>
<sequence length="307" mass="32396">MTIHSDAAPAPLPPSPAVDDLQDAITPKVPRWRVALRALRHRSLLAGLIICIVLTALVAAAPLLTPLDPNAQDPMATFSPPSLEHPMGADAFGRDLFARVLYGGRTTMLASLLVVVLGCVFGASIGLIAGYFGGAVGFVIMRFVDLLLAFPGILLALTVTAILGPGLINGVIAIAVILVPVYARLVEGATAEVRNLPYVDAAITLGAGPWRIIARHIFPNVLSGVIVLTTTWLGIAALWITALGFIGLGVQPPTPEWGSILNDGQNYITLAWWITVFPGAFLSLFVIGVNLIGDGLRDELDPTLARR</sequence>
<keyword evidence="4 9" id="KW-0812">Transmembrane</keyword>
<dbReference type="CDD" id="cd06261">
    <property type="entry name" value="TM_PBP2"/>
    <property type="match status" value="1"/>
</dbReference>
<dbReference type="GO" id="GO:0015833">
    <property type="term" value="P:peptide transport"/>
    <property type="evidence" value="ECO:0007669"/>
    <property type="project" value="UniProtKB-KW"/>
</dbReference>
<dbReference type="PANTHER" id="PTHR43386">
    <property type="entry name" value="OLIGOPEPTIDE TRANSPORT SYSTEM PERMEASE PROTEIN APPC"/>
    <property type="match status" value="1"/>
</dbReference>
<keyword evidence="8 9" id="KW-0472">Membrane</keyword>
<dbReference type="EMBL" id="CP157484">
    <property type="protein sequence ID" value="XBO39621.1"/>
    <property type="molecule type" value="Genomic_DNA"/>
</dbReference>
<keyword evidence="7 9" id="KW-1133">Transmembrane helix</keyword>
<dbReference type="GO" id="GO:0055085">
    <property type="term" value="P:transmembrane transport"/>
    <property type="evidence" value="ECO:0007669"/>
    <property type="project" value="InterPro"/>
</dbReference>
<evidence type="ECO:0000256" key="10">
    <source>
        <dbReference type="SAM" id="MobiDB-lite"/>
    </source>
</evidence>
<evidence type="ECO:0000256" key="8">
    <source>
        <dbReference type="ARBA" id="ARBA00023136"/>
    </source>
</evidence>
<evidence type="ECO:0000256" key="4">
    <source>
        <dbReference type="ARBA" id="ARBA00022692"/>
    </source>
</evidence>
<feature type="region of interest" description="Disordered" evidence="10">
    <location>
        <begin position="1"/>
        <end position="20"/>
    </location>
</feature>
<gene>
    <name evidence="12" type="ORF">ABEG18_02220</name>
</gene>
<dbReference type="InterPro" id="IPR025966">
    <property type="entry name" value="OppC_N"/>
</dbReference>
<feature type="domain" description="ABC transmembrane type-1" evidence="11">
    <location>
        <begin position="108"/>
        <end position="293"/>
    </location>
</feature>
<dbReference type="SUPFAM" id="SSF161098">
    <property type="entry name" value="MetI-like"/>
    <property type="match status" value="1"/>
</dbReference>
<feature type="transmembrane region" description="Helical" evidence="9">
    <location>
        <begin position="43"/>
        <end position="64"/>
    </location>
</feature>
<dbReference type="InterPro" id="IPR050366">
    <property type="entry name" value="BP-dependent_transpt_permease"/>
</dbReference>
<organism evidence="12">
    <name type="scientific">Alsobacter sp. KACC 23698</name>
    <dbReference type="NCBI Taxonomy" id="3149229"/>
    <lineage>
        <taxon>Bacteria</taxon>
        <taxon>Pseudomonadati</taxon>
        <taxon>Pseudomonadota</taxon>
        <taxon>Alphaproteobacteria</taxon>
        <taxon>Hyphomicrobiales</taxon>
        <taxon>Alsobacteraceae</taxon>
        <taxon>Alsobacter</taxon>
    </lineage>
</organism>
<evidence type="ECO:0000256" key="6">
    <source>
        <dbReference type="ARBA" id="ARBA00022927"/>
    </source>
</evidence>
<dbReference type="PANTHER" id="PTHR43386:SF1">
    <property type="entry name" value="D,D-DIPEPTIDE TRANSPORT SYSTEM PERMEASE PROTEIN DDPC-RELATED"/>
    <property type="match status" value="1"/>
</dbReference>
<dbReference type="Pfam" id="PF00528">
    <property type="entry name" value="BPD_transp_1"/>
    <property type="match status" value="1"/>
</dbReference>
<keyword evidence="2 9" id="KW-0813">Transport</keyword>
<dbReference type="Gene3D" id="1.10.3720.10">
    <property type="entry name" value="MetI-like"/>
    <property type="match status" value="1"/>
</dbReference>
<comment type="subcellular location">
    <subcellularLocation>
        <location evidence="1 9">Cell membrane</location>
        <topology evidence="1 9">Multi-pass membrane protein</topology>
    </subcellularLocation>
</comment>
<evidence type="ECO:0000256" key="9">
    <source>
        <dbReference type="RuleBase" id="RU363032"/>
    </source>
</evidence>
<feature type="transmembrane region" description="Helical" evidence="9">
    <location>
        <begin position="225"/>
        <end position="250"/>
    </location>
</feature>
<keyword evidence="5" id="KW-0571">Peptide transport</keyword>
<proteinExistence type="inferred from homology"/>
<evidence type="ECO:0000256" key="3">
    <source>
        <dbReference type="ARBA" id="ARBA00022475"/>
    </source>
</evidence>
<dbReference type="InterPro" id="IPR000515">
    <property type="entry name" value="MetI-like"/>
</dbReference>
<evidence type="ECO:0000256" key="2">
    <source>
        <dbReference type="ARBA" id="ARBA00022448"/>
    </source>
</evidence>
<evidence type="ECO:0000256" key="5">
    <source>
        <dbReference type="ARBA" id="ARBA00022856"/>
    </source>
</evidence>
<dbReference type="GO" id="GO:0015031">
    <property type="term" value="P:protein transport"/>
    <property type="evidence" value="ECO:0007669"/>
    <property type="project" value="UniProtKB-KW"/>
</dbReference>
<feature type="transmembrane region" description="Helical" evidence="9">
    <location>
        <begin position="108"/>
        <end position="141"/>
    </location>
</feature>
<reference evidence="12" key="1">
    <citation type="submission" date="2024-05" db="EMBL/GenBank/DDBJ databases">
        <authorList>
            <person name="Kim S."/>
            <person name="Heo J."/>
            <person name="Choi H."/>
            <person name="Choi Y."/>
            <person name="Kwon S.-W."/>
            <person name="Kim Y."/>
        </authorList>
    </citation>
    <scope>NUCLEOTIDE SEQUENCE</scope>
    <source>
        <strain evidence="12">KACC 23698</strain>
    </source>
</reference>
<feature type="transmembrane region" description="Helical" evidence="9">
    <location>
        <begin position="153"/>
        <end position="183"/>
    </location>
</feature>
<dbReference type="AlphaFoldDB" id="A0AAU7JHF9"/>
<accession>A0AAU7JHF9</accession>
<evidence type="ECO:0000259" key="11">
    <source>
        <dbReference type="PROSITE" id="PS50928"/>
    </source>
</evidence>
<feature type="transmembrane region" description="Helical" evidence="9">
    <location>
        <begin position="270"/>
        <end position="292"/>
    </location>
</feature>
<evidence type="ECO:0000256" key="1">
    <source>
        <dbReference type="ARBA" id="ARBA00004651"/>
    </source>
</evidence>
<keyword evidence="3" id="KW-1003">Cell membrane</keyword>
<dbReference type="Pfam" id="PF12911">
    <property type="entry name" value="OppC_N"/>
    <property type="match status" value="1"/>
</dbReference>
<evidence type="ECO:0000256" key="7">
    <source>
        <dbReference type="ARBA" id="ARBA00022989"/>
    </source>
</evidence>
<dbReference type="GO" id="GO:0005886">
    <property type="term" value="C:plasma membrane"/>
    <property type="evidence" value="ECO:0007669"/>
    <property type="project" value="UniProtKB-SubCell"/>
</dbReference>
<dbReference type="InterPro" id="IPR035906">
    <property type="entry name" value="MetI-like_sf"/>
</dbReference>
<name>A0AAU7JHF9_9HYPH</name>
<comment type="similarity">
    <text evidence="9">Belongs to the binding-protein-dependent transport system permease family.</text>
</comment>